<dbReference type="EMBL" id="LR130778">
    <property type="protein sequence ID" value="VDN46611.1"/>
    <property type="molecule type" value="Genomic_DNA"/>
</dbReference>
<dbReference type="Gene3D" id="3.40.1170.60">
    <property type="match status" value="1"/>
</dbReference>
<evidence type="ECO:0000259" key="3">
    <source>
        <dbReference type="PROSITE" id="PS50173"/>
    </source>
</evidence>
<dbReference type="HAMAP" id="MF_01113">
    <property type="entry name" value="DNApol_IV"/>
    <property type="match status" value="1"/>
</dbReference>
<evidence type="ECO:0000256" key="1">
    <source>
        <dbReference type="ARBA" id="ARBA00010945"/>
    </source>
</evidence>
<dbReference type="Gene3D" id="1.10.150.20">
    <property type="entry name" value="5' to 3' exonuclease, C-terminal subdomain"/>
    <property type="match status" value="1"/>
</dbReference>
<dbReference type="SUPFAM" id="SSF56672">
    <property type="entry name" value="DNA/RNA polymerases"/>
    <property type="match status" value="1"/>
</dbReference>
<dbReference type="PROSITE" id="PS50173">
    <property type="entry name" value="UMUC"/>
    <property type="match status" value="1"/>
</dbReference>
<dbReference type="InterPro" id="IPR043502">
    <property type="entry name" value="DNA/RNA_pol_sf"/>
</dbReference>
<comment type="subcellular location">
    <subcellularLocation>
        <location evidence="2">Cytoplasm</location>
    </subcellularLocation>
</comment>
<keyword evidence="5" id="KW-1185">Reference proteome</keyword>
<keyword evidence="2" id="KW-0460">Magnesium</keyword>
<evidence type="ECO:0000313" key="5">
    <source>
        <dbReference type="Proteomes" id="UP000279029"/>
    </source>
</evidence>
<keyword evidence="2" id="KW-0227">DNA damage</keyword>
<dbReference type="InterPro" id="IPR001126">
    <property type="entry name" value="UmuC"/>
</dbReference>
<dbReference type="OrthoDB" id="9808813at2"/>
<keyword evidence="2 4" id="KW-0808">Transferase</keyword>
<comment type="cofactor">
    <cofactor evidence="2">
        <name>Mg(2+)</name>
        <dbReference type="ChEBI" id="CHEBI:18420"/>
    </cofactor>
    <text evidence="2">Binds 2 magnesium ions per subunit.</text>
</comment>
<organism evidence="4 5">
    <name type="scientific">Petrocella atlantisensis</name>
    <dbReference type="NCBI Taxonomy" id="2173034"/>
    <lineage>
        <taxon>Bacteria</taxon>
        <taxon>Bacillati</taxon>
        <taxon>Bacillota</taxon>
        <taxon>Clostridia</taxon>
        <taxon>Lachnospirales</taxon>
        <taxon>Vallitaleaceae</taxon>
        <taxon>Petrocella</taxon>
    </lineage>
</organism>
<evidence type="ECO:0000256" key="2">
    <source>
        <dbReference type="HAMAP-Rule" id="MF_01113"/>
    </source>
</evidence>
<evidence type="ECO:0000313" key="4">
    <source>
        <dbReference type="EMBL" id="VDN46611.1"/>
    </source>
</evidence>
<dbReference type="InterPro" id="IPR050116">
    <property type="entry name" value="DNA_polymerase-Y"/>
</dbReference>
<keyword evidence="2" id="KW-0239">DNA-directed DNA polymerase</keyword>
<dbReference type="GO" id="GO:0009432">
    <property type="term" value="P:SOS response"/>
    <property type="evidence" value="ECO:0007669"/>
    <property type="project" value="TreeGrafter"/>
</dbReference>
<dbReference type="Gene3D" id="3.30.1490.100">
    <property type="entry name" value="DNA polymerase, Y-family, little finger domain"/>
    <property type="match status" value="1"/>
</dbReference>
<feature type="binding site" evidence="2">
    <location>
        <position position="111"/>
    </location>
    <ligand>
        <name>Mg(2+)</name>
        <dbReference type="ChEBI" id="CHEBI:18420"/>
    </ligand>
</feature>
<dbReference type="KEGG" id="cbar:PATL70BA_0743"/>
<comment type="catalytic activity">
    <reaction evidence="2">
        <text>DNA(n) + a 2'-deoxyribonucleoside 5'-triphosphate = DNA(n+1) + diphosphate</text>
        <dbReference type="Rhea" id="RHEA:22508"/>
        <dbReference type="Rhea" id="RHEA-COMP:17339"/>
        <dbReference type="Rhea" id="RHEA-COMP:17340"/>
        <dbReference type="ChEBI" id="CHEBI:33019"/>
        <dbReference type="ChEBI" id="CHEBI:61560"/>
        <dbReference type="ChEBI" id="CHEBI:173112"/>
        <dbReference type="EC" id="2.7.7.7"/>
    </reaction>
</comment>
<feature type="binding site" evidence="2">
    <location>
        <position position="9"/>
    </location>
    <ligand>
        <name>Mg(2+)</name>
        <dbReference type="ChEBI" id="CHEBI:18420"/>
    </ligand>
</feature>
<keyword evidence="2" id="KW-0234">DNA repair</keyword>
<feature type="active site" evidence="2">
    <location>
        <position position="112"/>
    </location>
</feature>
<dbReference type="Pfam" id="PF11799">
    <property type="entry name" value="IMS_C"/>
    <property type="match status" value="1"/>
</dbReference>
<dbReference type="InterPro" id="IPR036775">
    <property type="entry name" value="DNA_pol_Y-fam_lit_finger_sf"/>
</dbReference>
<keyword evidence="2" id="KW-0235">DNA replication</keyword>
<dbReference type="SUPFAM" id="SSF100879">
    <property type="entry name" value="Lesion bypass DNA polymerase (Y-family), little finger domain"/>
    <property type="match status" value="1"/>
</dbReference>
<dbReference type="GO" id="GO:0006261">
    <property type="term" value="P:DNA-templated DNA replication"/>
    <property type="evidence" value="ECO:0007669"/>
    <property type="project" value="UniProtKB-UniRule"/>
</dbReference>
<reference evidence="4 5" key="1">
    <citation type="submission" date="2018-09" db="EMBL/GenBank/DDBJ databases">
        <authorList>
            <person name="Postec A."/>
        </authorList>
    </citation>
    <scope>NUCLEOTIDE SEQUENCE [LARGE SCALE GENOMIC DNA]</scope>
    <source>
        <strain evidence="4">70B-A</strain>
    </source>
</reference>
<dbReference type="InterPro" id="IPR022880">
    <property type="entry name" value="DNApol_IV"/>
</dbReference>
<feature type="site" description="Substrate discrimination" evidence="2">
    <location>
        <position position="14"/>
    </location>
</feature>
<keyword evidence="2" id="KW-0479">Metal-binding</keyword>
<keyword evidence="2 4" id="KW-0548">Nucleotidyltransferase</keyword>
<dbReference type="GO" id="GO:0005829">
    <property type="term" value="C:cytosol"/>
    <property type="evidence" value="ECO:0007669"/>
    <property type="project" value="TreeGrafter"/>
</dbReference>
<dbReference type="Pfam" id="PF00817">
    <property type="entry name" value="IMS"/>
    <property type="match status" value="1"/>
</dbReference>
<dbReference type="GO" id="GO:0003684">
    <property type="term" value="F:damaged DNA binding"/>
    <property type="evidence" value="ECO:0007669"/>
    <property type="project" value="InterPro"/>
</dbReference>
<dbReference type="AlphaFoldDB" id="A0A3P7PTP4"/>
<proteinExistence type="inferred from homology"/>
<keyword evidence="2" id="KW-0963">Cytoplasm</keyword>
<dbReference type="EC" id="2.7.7.7" evidence="2"/>
<keyword evidence="2" id="KW-0238">DNA-binding</keyword>
<comment type="function">
    <text evidence="2">Poorly processive, error-prone DNA polymerase involved in untargeted mutagenesis. Copies undamaged DNA at stalled replication forks, which arise in vivo from mismatched or misaligned primer ends. These misaligned primers can be extended by PolIV. Exhibits no 3'-5' exonuclease (proofreading) activity. May be involved in translesional synthesis, in conjunction with the beta clamp from PolIII.</text>
</comment>
<dbReference type="Proteomes" id="UP000279029">
    <property type="component" value="Chromosome"/>
</dbReference>
<dbReference type="PANTHER" id="PTHR11076:SF33">
    <property type="entry name" value="DNA POLYMERASE KAPPA"/>
    <property type="match status" value="1"/>
</dbReference>
<feature type="domain" description="UmuC" evidence="3">
    <location>
        <begin position="5"/>
        <end position="193"/>
    </location>
</feature>
<dbReference type="Gene3D" id="3.30.70.270">
    <property type="match status" value="1"/>
</dbReference>
<dbReference type="GO" id="GO:0042276">
    <property type="term" value="P:error-prone translesion synthesis"/>
    <property type="evidence" value="ECO:0007669"/>
    <property type="project" value="TreeGrafter"/>
</dbReference>
<accession>A0A3P7PTP4</accession>
<protein>
    <recommendedName>
        <fullName evidence="2">DNA polymerase IV</fullName>
        <shortName evidence="2">Pol IV</shortName>
        <ecNumber evidence="2">2.7.7.7</ecNumber>
    </recommendedName>
</protein>
<dbReference type="GO" id="GO:0003887">
    <property type="term" value="F:DNA-directed DNA polymerase activity"/>
    <property type="evidence" value="ECO:0007669"/>
    <property type="project" value="UniProtKB-UniRule"/>
</dbReference>
<gene>
    <name evidence="2 4" type="primary">dinB</name>
    <name evidence="4" type="ORF">PATL70BA_0743</name>
</gene>
<dbReference type="CDD" id="cd03586">
    <property type="entry name" value="PolY_Pol_IV_kappa"/>
    <property type="match status" value="1"/>
</dbReference>
<dbReference type="InterPro" id="IPR017961">
    <property type="entry name" value="DNA_pol_Y-fam_little_finger"/>
</dbReference>
<sequence>MNRYIFHIDVNAAYLSWSAAYRLQQGDAVDLRSIPSVVGGNEKSRHGIVLAKSTPAKQYGIHTGEPLMAARQKCPNLVVVPPDYNLYIKASQAMIDIIQRYSPLVQQFSVDECFVDFLQIGSDKKDPVLLAHTIKDAISDELGFTVNIGVSHNKILAKMASDFKKPNLVHTLFSHELEEKLWPLPVSDLFMVGRQTSKKLYYLGITTIGELAKADTDMLYGHFKSFAHLIQSYANGVDPSPVRKNNHPLVKGMGNSTTVKFDVLEATTAYQVLLSLAESVGMRLRAAGFCAGLIAVSITSATFGHKSHQYKLSVAMNSTSYIHQVARRLFDELWDGTPIRKLGLRASDLHTNDYVQLSFLEDYDFSRDRLLDLAVDRIRGRYGLTSIQRASFLHSGLKPVTGGIGVEDYPVMTSIL</sequence>
<dbReference type="RefSeq" id="WP_125136092.1">
    <property type="nucleotide sequence ID" value="NZ_LR130778.1"/>
</dbReference>
<dbReference type="GO" id="GO:0000287">
    <property type="term" value="F:magnesium ion binding"/>
    <property type="evidence" value="ECO:0007669"/>
    <property type="project" value="UniProtKB-UniRule"/>
</dbReference>
<dbReference type="InterPro" id="IPR043128">
    <property type="entry name" value="Rev_trsase/Diguanyl_cyclase"/>
</dbReference>
<comment type="similarity">
    <text evidence="1 2">Belongs to the DNA polymerase type-Y family.</text>
</comment>
<dbReference type="PANTHER" id="PTHR11076">
    <property type="entry name" value="DNA REPAIR POLYMERASE UMUC / TRANSFERASE FAMILY MEMBER"/>
    <property type="match status" value="1"/>
</dbReference>
<dbReference type="GO" id="GO:0006281">
    <property type="term" value="P:DNA repair"/>
    <property type="evidence" value="ECO:0007669"/>
    <property type="project" value="UniProtKB-UniRule"/>
</dbReference>
<comment type="subunit">
    <text evidence="2">Monomer.</text>
</comment>
<name>A0A3P7PTP4_9FIRM</name>
<keyword evidence="2" id="KW-0515">Mutator protein</keyword>